<evidence type="ECO:0000313" key="2">
    <source>
        <dbReference type="Proteomes" id="UP000274346"/>
    </source>
</evidence>
<organism evidence="1 2">
    <name type="scientific">Raoultella terrigena</name>
    <name type="common">Klebsiella terrigena</name>
    <dbReference type="NCBI Taxonomy" id="577"/>
    <lineage>
        <taxon>Bacteria</taxon>
        <taxon>Pseudomonadati</taxon>
        <taxon>Pseudomonadota</taxon>
        <taxon>Gammaproteobacteria</taxon>
        <taxon>Enterobacterales</taxon>
        <taxon>Enterobacteriaceae</taxon>
        <taxon>Klebsiella/Raoultella group</taxon>
        <taxon>Raoultella</taxon>
    </lineage>
</organism>
<dbReference type="AlphaFoldDB" id="A0A3P8KB30"/>
<accession>A0A3P8KB30</accession>
<evidence type="ECO:0000313" key="1">
    <source>
        <dbReference type="EMBL" id="VDR25925.1"/>
    </source>
</evidence>
<dbReference type="EMBL" id="LR131271">
    <property type="protein sequence ID" value="VDR25925.1"/>
    <property type="molecule type" value="Genomic_DNA"/>
</dbReference>
<name>A0A3P8KB30_RAOTE</name>
<dbReference type="KEGG" id="rtg:NCTC13098_02258"/>
<protein>
    <submittedName>
        <fullName evidence="1">Uncharacterized protein</fullName>
    </submittedName>
</protein>
<proteinExistence type="predicted"/>
<sequence>MTLRGVGVGAEKNQLCAVVADNNRVASQLHINPAGKLDDVLAENIRLRFTRRQKNLVMAGFQCVQQRLAGKVERRPNLA</sequence>
<reference evidence="1 2" key="1">
    <citation type="submission" date="2018-12" db="EMBL/GenBank/DDBJ databases">
        <authorList>
            <consortium name="Pathogen Informatics"/>
        </authorList>
    </citation>
    <scope>NUCLEOTIDE SEQUENCE [LARGE SCALE GENOMIC DNA]</scope>
    <source>
        <strain evidence="1 2">NCTC13098</strain>
    </source>
</reference>
<dbReference type="Proteomes" id="UP000274346">
    <property type="component" value="Chromosome"/>
</dbReference>
<gene>
    <name evidence="1" type="ORF">NCTC13098_02258</name>
</gene>